<reference evidence="1 2" key="1">
    <citation type="submission" date="2016-03" db="EMBL/GenBank/DDBJ databases">
        <title>Trachymyrmex septentrionalis WGS genome.</title>
        <authorList>
            <person name="Nygaard S."/>
            <person name="Hu H."/>
            <person name="Boomsma J."/>
            <person name="Zhang G."/>
        </authorList>
    </citation>
    <scope>NUCLEOTIDE SEQUENCE [LARGE SCALE GENOMIC DNA]</scope>
    <source>
        <strain evidence="1">Tsep2-gDNA-1</strain>
        <tissue evidence="1">Whole body</tissue>
    </source>
</reference>
<protein>
    <submittedName>
        <fullName evidence="1">Uncharacterized protein</fullName>
    </submittedName>
</protein>
<sequence>MSFSIAISSSVIGTFAKYISDLSVGDFEKIVSAGETSSEWSDSGVFGILIASSFLGSGSIFSIGNFDFSANSIEDFCVVVSRVEDFGSTCSFLGDFGISFSAILSDTSKSFSTGDFVISSNSCDTFGLCNSDFSKLSSRSCESRGPAGDFSKLSSGVILSLPSGADFSEILSFSGVLMSERESLSKSNESLSGVDLADTSLRESSGVTVFVKVMLPFGQISVSSLPSSLHAVTSILLTVPSSNGFGIFAANVS</sequence>
<organism evidence="1 2">
    <name type="scientific">Trachymyrmex septentrionalis</name>
    <dbReference type="NCBI Taxonomy" id="34720"/>
    <lineage>
        <taxon>Eukaryota</taxon>
        <taxon>Metazoa</taxon>
        <taxon>Ecdysozoa</taxon>
        <taxon>Arthropoda</taxon>
        <taxon>Hexapoda</taxon>
        <taxon>Insecta</taxon>
        <taxon>Pterygota</taxon>
        <taxon>Neoptera</taxon>
        <taxon>Endopterygota</taxon>
        <taxon>Hymenoptera</taxon>
        <taxon>Apocrita</taxon>
        <taxon>Aculeata</taxon>
        <taxon>Formicoidea</taxon>
        <taxon>Formicidae</taxon>
        <taxon>Myrmicinae</taxon>
        <taxon>Trachymyrmex</taxon>
    </lineage>
</organism>
<name>A0A195F3C6_9HYME</name>
<evidence type="ECO:0000313" key="1">
    <source>
        <dbReference type="EMBL" id="KYN34886.1"/>
    </source>
</evidence>
<gene>
    <name evidence="1" type="ORF">ALC56_10854</name>
</gene>
<dbReference type="Proteomes" id="UP000078541">
    <property type="component" value="Unassembled WGS sequence"/>
</dbReference>
<evidence type="ECO:0000313" key="2">
    <source>
        <dbReference type="Proteomes" id="UP000078541"/>
    </source>
</evidence>
<keyword evidence="2" id="KW-1185">Reference proteome</keyword>
<proteinExistence type="predicted"/>
<accession>A0A195F3C6</accession>
<dbReference type="EMBL" id="KQ981855">
    <property type="protein sequence ID" value="KYN34886.1"/>
    <property type="molecule type" value="Genomic_DNA"/>
</dbReference>
<dbReference type="AlphaFoldDB" id="A0A195F3C6"/>